<dbReference type="Proteomes" id="UP000279760">
    <property type="component" value="Chromosome 1"/>
</dbReference>
<sequence length="619" mass="69329">MLLSIAKLLLTFVTLCVISKVTFLGWYELHFSDTSLFEFIKAVFWGTRFDLTVSFLLTGLSFLFFIPLVKFKKLYKILFLIWVLLCGAWIIFSTMGDAVYLSQANRHVTVDMHLGKGMELELLSTVVTQYSGLVFTAVALFVVFSVVAVKYPQQISVSDKWYKTVVIGLALIVATVTAVRGGYSDKPQSPMYAYKIGDIKLARIAWSAPYAITYYSIIGEDKSGHRWTPVQSIEQMERLRTVVNPAAETKLDDLQKYDLVFVLLESWTAFDMKGYGSEFDSTPNFDALREKSLSTTSFYSNGFRTVEGVFTTMCSMPNPVGGSVAGTRLESMPYHCLPQILKERGWNTSFVQGSGQGMVGAFAQSLGFAHSYGKFDYLDTNQDTNYWGYMDDGIYDFALGKLAKAGEQPQFIAINTGTTHDSYLPNESDYVFGRANTDETRRSVLHHADRALGRFVTKLEAQARRPTLLVLVADHTMVSSNNDLRHVFIPFLIHGINLKIPTGIMPVAASHKDVAPTVIDMLGGAVSWFSGNSLLSNNYREGADFTVNNRFYWLTRNKLVQINAETGKREKCFSVASNSNGLQPTACEELLGADELYRKGLNYLFYSQQHLFEGTTTSY</sequence>
<dbReference type="InterPro" id="IPR017850">
    <property type="entry name" value="Alkaline_phosphatase_core_sf"/>
</dbReference>
<proteinExistence type="predicted"/>
<reference evidence="8 9" key="1">
    <citation type="submission" date="2018-11" db="EMBL/GenBank/DDBJ databases">
        <title>Complete Genome Sequence of Vbrio mediterranei 117-T6: a Potential Pathogen Bacteria Isolated from the Conchocelis of Pyropia.</title>
        <authorList>
            <person name="Liu Q."/>
        </authorList>
    </citation>
    <scope>NUCLEOTIDE SEQUENCE [LARGE SCALE GENOMIC DNA]</scope>
    <source>
        <strain evidence="8 9">117-T6</strain>
    </source>
</reference>
<evidence type="ECO:0000259" key="7">
    <source>
        <dbReference type="Pfam" id="PF00884"/>
    </source>
</evidence>
<dbReference type="InterPro" id="IPR000917">
    <property type="entry name" value="Sulfatase_N"/>
</dbReference>
<evidence type="ECO:0000256" key="4">
    <source>
        <dbReference type="ARBA" id="ARBA00022989"/>
    </source>
</evidence>
<feature type="domain" description="Sulfatase N-terminal" evidence="7">
    <location>
        <begin position="259"/>
        <end position="523"/>
    </location>
</feature>
<keyword evidence="2" id="KW-1003">Cell membrane</keyword>
<dbReference type="PANTHER" id="PTHR47371:SF3">
    <property type="entry name" value="PHOSPHOGLYCEROL TRANSFERASE I"/>
    <property type="match status" value="1"/>
</dbReference>
<gene>
    <name evidence="8" type="ORF">ECB94_07020</name>
</gene>
<dbReference type="CDD" id="cd16015">
    <property type="entry name" value="LTA_synthase"/>
    <property type="match status" value="1"/>
</dbReference>
<feature type="transmembrane region" description="Helical" evidence="6">
    <location>
        <begin position="43"/>
        <end position="65"/>
    </location>
</feature>
<dbReference type="AlphaFoldDB" id="A0A3G4V8Q9"/>
<evidence type="ECO:0000256" key="2">
    <source>
        <dbReference type="ARBA" id="ARBA00022475"/>
    </source>
</evidence>
<dbReference type="InterPro" id="IPR050448">
    <property type="entry name" value="OpgB/LTA_synthase_biosynth"/>
</dbReference>
<organism evidence="8 9">
    <name type="scientific">Vibrio mediterranei</name>
    <dbReference type="NCBI Taxonomy" id="689"/>
    <lineage>
        <taxon>Bacteria</taxon>
        <taxon>Pseudomonadati</taxon>
        <taxon>Pseudomonadota</taxon>
        <taxon>Gammaproteobacteria</taxon>
        <taxon>Vibrionales</taxon>
        <taxon>Vibrionaceae</taxon>
        <taxon>Vibrio</taxon>
    </lineage>
</organism>
<dbReference type="Pfam" id="PF00884">
    <property type="entry name" value="Sulfatase"/>
    <property type="match status" value="1"/>
</dbReference>
<name>A0A3G4V8Q9_9VIBR</name>
<dbReference type="GO" id="GO:0005886">
    <property type="term" value="C:plasma membrane"/>
    <property type="evidence" value="ECO:0007669"/>
    <property type="project" value="UniProtKB-SubCell"/>
</dbReference>
<evidence type="ECO:0000256" key="3">
    <source>
        <dbReference type="ARBA" id="ARBA00022692"/>
    </source>
</evidence>
<protein>
    <submittedName>
        <fullName evidence="8">Alkaline phosphatase family protein</fullName>
    </submittedName>
</protein>
<keyword evidence="3 6" id="KW-0812">Transmembrane</keyword>
<evidence type="ECO:0000313" key="9">
    <source>
        <dbReference type="Proteomes" id="UP000279760"/>
    </source>
</evidence>
<dbReference type="SUPFAM" id="SSF53649">
    <property type="entry name" value="Alkaline phosphatase-like"/>
    <property type="match status" value="1"/>
</dbReference>
<feature type="transmembrane region" description="Helical" evidence="6">
    <location>
        <begin position="161"/>
        <end position="183"/>
    </location>
</feature>
<accession>A0A3G4V8Q9</accession>
<evidence type="ECO:0000256" key="1">
    <source>
        <dbReference type="ARBA" id="ARBA00004651"/>
    </source>
</evidence>
<evidence type="ECO:0000256" key="6">
    <source>
        <dbReference type="SAM" id="Phobius"/>
    </source>
</evidence>
<evidence type="ECO:0000256" key="5">
    <source>
        <dbReference type="ARBA" id="ARBA00023136"/>
    </source>
</evidence>
<keyword evidence="4 6" id="KW-1133">Transmembrane helix</keyword>
<feature type="transmembrane region" description="Helical" evidence="6">
    <location>
        <begin position="122"/>
        <end position="149"/>
    </location>
</feature>
<keyword evidence="5 6" id="KW-0472">Membrane</keyword>
<comment type="subcellular location">
    <subcellularLocation>
        <location evidence="1">Cell membrane</location>
        <topology evidence="1">Multi-pass membrane protein</topology>
    </subcellularLocation>
</comment>
<dbReference type="Gene3D" id="3.40.720.10">
    <property type="entry name" value="Alkaline Phosphatase, subunit A"/>
    <property type="match status" value="1"/>
</dbReference>
<dbReference type="EMBL" id="CP033577">
    <property type="protein sequence ID" value="AYV21074.1"/>
    <property type="molecule type" value="Genomic_DNA"/>
</dbReference>
<dbReference type="PANTHER" id="PTHR47371">
    <property type="entry name" value="LIPOTEICHOIC ACID SYNTHASE"/>
    <property type="match status" value="1"/>
</dbReference>
<evidence type="ECO:0000313" key="8">
    <source>
        <dbReference type="EMBL" id="AYV21074.1"/>
    </source>
</evidence>
<feature type="transmembrane region" description="Helical" evidence="6">
    <location>
        <begin position="77"/>
        <end position="102"/>
    </location>
</feature>